<evidence type="ECO:0000313" key="11">
    <source>
        <dbReference type="Proteomes" id="UP000005147"/>
    </source>
</evidence>
<evidence type="ECO:0000256" key="4">
    <source>
        <dbReference type="ARBA" id="ARBA00022692"/>
    </source>
</evidence>
<keyword evidence="4 8" id="KW-0812">Transmembrane</keyword>
<keyword evidence="7 8" id="KW-0472">Membrane</keyword>
<gene>
    <name evidence="10" type="ORF">HMPREF9707_00941</name>
</gene>
<dbReference type="Gene3D" id="1.10.3720.10">
    <property type="entry name" value="MetI-like"/>
    <property type="match status" value="1"/>
</dbReference>
<accession>K1MIS5</accession>
<proteinExistence type="inferred from homology"/>
<dbReference type="GO" id="GO:0006865">
    <property type="term" value="P:amino acid transport"/>
    <property type="evidence" value="ECO:0007669"/>
    <property type="project" value="UniProtKB-KW"/>
</dbReference>
<dbReference type="PANTHER" id="PTHR30614:SF0">
    <property type="entry name" value="L-CYSTINE TRANSPORT SYSTEM PERMEASE PROTEIN TCYL"/>
    <property type="match status" value="1"/>
</dbReference>
<keyword evidence="6 8" id="KW-1133">Transmembrane helix</keyword>
<protein>
    <submittedName>
        <fullName evidence="10">His/Glu/Gln/Arg/opine family amino ABC transporter, permease, 3-TM region</fullName>
    </submittedName>
</protein>
<dbReference type="PATRIC" id="fig|883112.3.peg.938"/>
<dbReference type="CDD" id="cd06261">
    <property type="entry name" value="TM_PBP2"/>
    <property type="match status" value="1"/>
</dbReference>
<dbReference type="SUPFAM" id="SSF161098">
    <property type="entry name" value="MetI-like"/>
    <property type="match status" value="1"/>
</dbReference>
<evidence type="ECO:0000256" key="5">
    <source>
        <dbReference type="ARBA" id="ARBA00022970"/>
    </source>
</evidence>
<comment type="similarity">
    <text evidence="8">Belongs to the binding-protein-dependent transport system permease family.</text>
</comment>
<evidence type="ECO:0000256" key="6">
    <source>
        <dbReference type="ARBA" id="ARBA00022989"/>
    </source>
</evidence>
<dbReference type="EMBL" id="AGZE01000026">
    <property type="protein sequence ID" value="EKB55754.1"/>
    <property type="molecule type" value="Genomic_DNA"/>
</dbReference>
<dbReference type="GO" id="GO:0022857">
    <property type="term" value="F:transmembrane transporter activity"/>
    <property type="evidence" value="ECO:0007669"/>
    <property type="project" value="InterPro"/>
</dbReference>
<dbReference type="NCBIfam" id="TIGR01726">
    <property type="entry name" value="HEQRo_perm_3TM"/>
    <property type="match status" value="1"/>
</dbReference>
<comment type="caution">
    <text evidence="10">The sequence shown here is derived from an EMBL/GenBank/DDBJ whole genome shotgun (WGS) entry which is preliminary data.</text>
</comment>
<feature type="transmembrane region" description="Helical" evidence="8">
    <location>
        <begin position="20"/>
        <end position="45"/>
    </location>
</feature>
<dbReference type="GO" id="GO:0043190">
    <property type="term" value="C:ATP-binding cassette (ABC) transporter complex"/>
    <property type="evidence" value="ECO:0007669"/>
    <property type="project" value="InterPro"/>
</dbReference>
<evidence type="ECO:0000256" key="8">
    <source>
        <dbReference type="RuleBase" id="RU363032"/>
    </source>
</evidence>
<dbReference type="PROSITE" id="PS50928">
    <property type="entry name" value="ABC_TM1"/>
    <property type="match status" value="1"/>
</dbReference>
<organism evidence="10 11">
    <name type="scientific">Falseniella ignava CCUG 37419</name>
    <dbReference type="NCBI Taxonomy" id="883112"/>
    <lineage>
        <taxon>Bacteria</taxon>
        <taxon>Bacillati</taxon>
        <taxon>Bacillota</taxon>
        <taxon>Bacilli</taxon>
        <taxon>Lactobacillales</taxon>
        <taxon>Aerococcaceae</taxon>
        <taxon>Falseniella</taxon>
    </lineage>
</organism>
<dbReference type="AlphaFoldDB" id="K1MIS5"/>
<dbReference type="STRING" id="883112.HMPREF9707_00941"/>
<dbReference type="Pfam" id="PF00528">
    <property type="entry name" value="BPD_transp_1"/>
    <property type="match status" value="1"/>
</dbReference>
<dbReference type="eggNOG" id="COG0765">
    <property type="taxonomic scope" value="Bacteria"/>
</dbReference>
<keyword evidence="5" id="KW-0029">Amino-acid transport</keyword>
<feature type="transmembrane region" description="Helical" evidence="8">
    <location>
        <begin position="203"/>
        <end position="225"/>
    </location>
</feature>
<feature type="transmembrane region" description="Helical" evidence="8">
    <location>
        <begin position="57"/>
        <end position="80"/>
    </location>
</feature>
<dbReference type="PANTHER" id="PTHR30614">
    <property type="entry name" value="MEMBRANE COMPONENT OF AMINO ACID ABC TRANSPORTER"/>
    <property type="match status" value="1"/>
</dbReference>
<dbReference type="InterPro" id="IPR010065">
    <property type="entry name" value="AA_ABC_transptr_permease_3TM"/>
</dbReference>
<comment type="subcellular location">
    <subcellularLocation>
        <location evidence="1 8">Cell membrane</location>
        <topology evidence="1 8">Multi-pass membrane protein</topology>
    </subcellularLocation>
</comment>
<sequence length="239" mass="26207">MSSFFDIGSVFSQMPLLLEYLGTTIVLAVLSMILGIVLGFIIAIVRQKKIPILNTLSIVYVSFVRGTPIIIQLYIAYFGIPIFLRYINYKLGLELQLGGIPHMFYAITALGINQSAYLSESFRSALLSVDQGSIEAGLTIGMSNVQVARRIIIPEALSVALPNIGNSFISLLKGTSLAFSSGVIEMTAAAKIIGGRTYRFIEAYVALAIIYWILTIILELIFSFIEKKISIPEESPDIL</sequence>
<dbReference type="HOGENOM" id="CLU_019602_1_4_9"/>
<evidence type="ECO:0000256" key="2">
    <source>
        <dbReference type="ARBA" id="ARBA00022448"/>
    </source>
</evidence>
<keyword evidence="2 8" id="KW-0813">Transport</keyword>
<evidence type="ECO:0000256" key="7">
    <source>
        <dbReference type="ARBA" id="ARBA00023136"/>
    </source>
</evidence>
<feature type="domain" description="ABC transmembrane type-1" evidence="9">
    <location>
        <begin position="21"/>
        <end position="222"/>
    </location>
</feature>
<dbReference type="Proteomes" id="UP000005147">
    <property type="component" value="Unassembled WGS sequence"/>
</dbReference>
<name>K1MIS5_9LACT</name>
<keyword evidence="11" id="KW-1185">Reference proteome</keyword>
<dbReference type="InterPro" id="IPR035906">
    <property type="entry name" value="MetI-like_sf"/>
</dbReference>
<evidence type="ECO:0000313" key="10">
    <source>
        <dbReference type="EMBL" id="EKB55754.1"/>
    </source>
</evidence>
<evidence type="ECO:0000256" key="1">
    <source>
        <dbReference type="ARBA" id="ARBA00004651"/>
    </source>
</evidence>
<feature type="transmembrane region" description="Helical" evidence="8">
    <location>
        <begin position="100"/>
        <end position="118"/>
    </location>
</feature>
<evidence type="ECO:0000259" key="9">
    <source>
        <dbReference type="PROSITE" id="PS50928"/>
    </source>
</evidence>
<keyword evidence="3" id="KW-1003">Cell membrane</keyword>
<dbReference type="InterPro" id="IPR043429">
    <property type="entry name" value="ArtM/GltK/GlnP/TcyL/YhdX-like"/>
</dbReference>
<dbReference type="RefSeq" id="WP_006701588.1">
    <property type="nucleotide sequence ID" value="NZ_JH932301.1"/>
</dbReference>
<evidence type="ECO:0000256" key="3">
    <source>
        <dbReference type="ARBA" id="ARBA00022475"/>
    </source>
</evidence>
<reference evidence="10 11" key="1">
    <citation type="submission" date="2012-07" db="EMBL/GenBank/DDBJ databases">
        <title>The Genome Sequence of Facklamia ignava CCUG 37419.</title>
        <authorList>
            <consortium name="The Broad Institute Genome Sequencing Platform"/>
            <person name="Earl A."/>
            <person name="Ward D."/>
            <person name="Feldgarden M."/>
            <person name="Gevers D."/>
            <person name="Huys G."/>
            <person name="Walker B."/>
            <person name="Young S.K."/>
            <person name="Zeng Q."/>
            <person name="Gargeya S."/>
            <person name="Fitzgerald M."/>
            <person name="Haas B."/>
            <person name="Abouelleil A."/>
            <person name="Alvarado L."/>
            <person name="Arachchi H.M."/>
            <person name="Berlin A.M."/>
            <person name="Chapman S.B."/>
            <person name="Goldberg J."/>
            <person name="Griggs A."/>
            <person name="Gujja S."/>
            <person name="Hansen M."/>
            <person name="Howarth C."/>
            <person name="Imamovic A."/>
            <person name="Larimer J."/>
            <person name="McCowen C."/>
            <person name="Montmayeur A."/>
            <person name="Murphy C."/>
            <person name="Neiman D."/>
            <person name="Pearson M."/>
            <person name="Priest M."/>
            <person name="Roberts A."/>
            <person name="Saif S."/>
            <person name="Shea T."/>
            <person name="Sisk P."/>
            <person name="Sykes S."/>
            <person name="Wortman J."/>
            <person name="Nusbaum C."/>
            <person name="Birren B."/>
        </authorList>
    </citation>
    <scope>NUCLEOTIDE SEQUENCE [LARGE SCALE GENOMIC DNA]</scope>
    <source>
        <strain evidence="10 11">CCUG 37419</strain>
    </source>
</reference>
<dbReference type="InterPro" id="IPR000515">
    <property type="entry name" value="MetI-like"/>
</dbReference>